<dbReference type="PANTHER" id="PTHR43297">
    <property type="entry name" value="OLIGOPEPTIDE TRANSPORT ATP-BINDING PROTEIN APPD"/>
    <property type="match status" value="1"/>
</dbReference>
<evidence type="ECO:0000313" key="9">
    <source>
        <dbReference type="EMBL" id="TDV24275.1"/>
    </source>
</evidence>
<feature type="domain" description="ABC transporter" evidence="8">
    <location>
        <begin position="102"/>
        <end position="356"/>
    </location>
</feature>
<dbReference type="Proteomes" id="UP000295757">
    <property type="component" value="Unassembled WGS sequence"/>
</dbReference>
<dbReference type="InterPro" id="IPR017871">
    <property type="entry name" value="ABC_transporter-like_CS"/>
</dbReference>
<proteinExistence type="inferred from homology"/>
<reference evidence="9 10" key="1">
    <citation type="submission" date="2019-03" db="EMBL/GenBank/DDBJ databases">
        <title>Genomic Encyclopedia of Archaeal and Bacterial Type Strains, Phase II (KMG-II): from individual species to whole genera.</title>
        <authorList>
            <person name="Goeker M."/>
        </authorList>
    </citation>
    <scope>NUCLEOTIDE SEQUENCE [LARGE SCALE GENOMIC DNA]</scope>
    <source>
        <strain evidence="9 10">ATCC 35214</strain>
    </source>
</reference>
<evidence type="ECO:0000259" key="8">
    <source>
        <dbReference type="PROSITE" id="PS50893"/>
    </source>
</evidence>
<protein>
    <submittedName>
        <fullName evidence="9">Oligopeptide transport system ATP-binding protein</fullName>
    </submittedName>
</protein>
<dbReference type="RefSeq" id="WP_234851410.1">
    <property type="nucleotide sequence ID" value="NZ_SOCN01000001.1"/>
</dbReference>
<keyword evidence="3" id="KW-0813">Transport</keyword>
<dbReference type="PROSITE" id="PS50893">
    <property type="entry name" value="ABC_TRANSPORTER_2"/>
    <property type="match status" value="1"/>
</dbReference>
<comment type="caution">
    <text evidence="9">The sequence shown here is derived from an EMBL/GenBank/DDBJ whole genome shotgun (WGS) entry which is preliminary data.</text>
</comment>
<sequence>MRRNLQRRHKRTKQPYLQDFELKETIFFDTLDQDQPESNNETAIDLETKPNQTKNSRLCSFLHKFKFWEKFKKGHFDWDTFYKNVQYRTFSDGSKLKIAAEIKNIHLSFTNPARPGEKNKVLLGSSLEIYEGKVHAIIGESGSGKSVITSLLYGLTGDNAVIDSGEIKLYNNNVERFSFRDWEKSHYRGRVVSAVFQNPMSTLNPTMKVGKQIMEGMLVNGVVKTRDEAYKRAVEFLKLTKINDPEAVMKLYPHEMSGGMIQRVVIAAIVALEPKILVMDEPTTALDPTVQALVLDVVKDLQQKLKLSIVFITHDLGVVASISDYISIMYAGQIIEEGTAEEILRYPQHPYTWGLILSMPDINKGSRLATIRGSVPSSLNNIKGDAFAVRNDYALGRDFEIEPNYYQVSETHRVKSALLDERAPEYQPPAPIQKLWKEYLAKNGK</sequence>
<keyword evidence="4" id="KW-1003">Cell membrane</keyword>
<dbReference type="NCBIfam" id="TIGR01727">
    <property type="entry name" value="oligo_HPY"/>
    <property type="match status" value="1"/>
</dbReference>
<dbReference type="GO" id="GO:0005886">
    <property type="term" value="C:plasma membrane"/>
    <property type="evidence" value="ECO:0007669"/>
    <property type="project" value="UniProtKB-SubCell"/>
</dbReference>
<evidence type="ECO:0000256" key="5">
    <source>
        <dbReference type="ARBA" id="ARBA00022741"/>
    </source>
</evidence>
<dbReference type="SUPFAM" id="SSF52540">
    <property type="entry name" value="P-loop containing nucleoside triphosphate hydrolases"/>
    <property type="match status" value="1"/>
</dbReference>
<comment type="similarity">
    <text evidence="2">Belongs to the ABC transporter superfamily.</text>
</comment>
<dbReference type="AlphaFoldDB" id="A0A4R7UF77"/>
<evidence type="ECO:0000256" key="2">
    <source>
        <dbReference type="ARBA" id="ARBA00005417"/>
    </source>
</evidence>
<dbReference type="EMBL" id="SOCN01000001">
    <property type="protein sequence ID" value="TDV24275.1"/>
    <property type="molecule type" value="Genomic_DNA"/>
</dbReference>
<dbReference type="InterPro" id="IPR013563">
    <property type="entry name" value="Oligopep_ABC_C"/>
</dbReference>
<evidence type="ECO:0000256" key="6">
    <source>
        <dbReference type="ARBA" id="ARBA00022840"/>
    </source>
</evidence>
<dbReference type="GO" id="GO:0016887">
    <property type="term" value="F:ATP hydrolysis activity"/>
    <property type="evidence" value="ECO:0007669"/>
    <property type="project" value="InterPro"/>
</dbReference>
<keyword evidence="5" id="KW-0547">Nucleotide-binding</keyword>
<comment type="subcellular location">
    <subcellularLocation>
        <location evidence="1">Cell membrane</location>
        <topology evidence="1">Peripheral membrane protein</topology>
    </subcellularLocation>
</comment>
<dbReference type="Pfam" id="PF08352">
    <property type="entry name" value="oligo_HPY"/>
    <property type="match status" value="1"/>
</dbReference>
<dbReference type="GO" id="GO:0015833">
    <property type="term" value="P:peptide transport"/>
    <property type="evidence" value="ECO:0007669"/>
    <property type="project" value="InterPro"/>
</dbReference>
<keyword evidence="10" id="KW-1185">Reference proteome</keyword>
<evidence type="ECO:0000256" key="3">
    <source>
        <dbReference type="ARBA" id="ARBA00022448"/>
    </source>
</evidence>
<evidence type="ECO:0000313" key="10">
    <source>
        <dbReference type="Proteomes" id="UP000295757"/>
    </source>
</evidence>
<gene>
    <name evidence="9" type="ORF">BCF59_0230</name>
</gene>
<keyword evidence="7" id="KW-0472">Membrane</keyword>
<dbReference type="InterPro" id="IPR003593">
    <property type="entry name" value="AAA+_ATPase"/>
</dbReference>
<dbReference type="Pfam" id="PF00005">
    <property type="entry name" value="ABC_tran"/>
    <property type="match status" value="1"/>
</dbReference>
<dbReference type="PANTHER" id="PTHR43297:SF2">
    <property type="entry name" value="DIPEPTIDE TRANSPORT ATP-BINDING PROTEIN DPPD"/>
    <property type="match status" value="1"/>
</dbReference>
<dbReference type="PROSITE" id="PS00211">
    <property type="entry name" value="ABC_TRANSPORTER_1"/>
    <property type="match status" value="1"/>
</dbReference>
<dbReference type="InterPro" id="IPR003439">
    <property type="entry name" value="ABC_transporter-like_ATP-bd"/>
</dbReference>
<dbReference type="SMART" id="SM00382">
    <property type="entry name" value="AAA"/>
    <property type="match status" value="1"/>
</dbReference>
<keyword evidence="6 9" id="KW-0067">ATP-binding</keyword>
<accession>A0A4R7UF77</accession>
<name>A0A4R7UF77_9BACT</name>
<dbReference type="Gene3D" id="3.40.50.300">
    <property type="entry name" value="P-loop containing nucleotide triphosphate hydrolases"/>
    <property type="match status" value="1"/>
</dbReference>
<dbReference type="CDD" id="cd03257">
    <property type="entry name" value="ABC_NikE_OppD_transporters"/>
    <property type="match status" value="1"/>
</dbReference>
<dbReference type="InterPro" id="IPR050388">
    <property type="entry name" value="ABC_Ni/Peptide_Import"/>
</dbReference>
<organism evidence="9 10">
    <name type="scientific">Mycoplasmopsis mustelae</name>
    <dbReference type="NCBI Taxonomy" id="171289"/>
    <lineage>
        <taxon>Bacteria</taxon>
        <taxon>Bacillati</taxon>
        <taxon>Mycoplasmatota</taxon>
        <taxon>Mycoplasmoidales</taxon>
        <taxon>Metamycoplasmataceae</taxon>
        <taxon>Mycoplasmopsis</taxon>
    </lineage>
</organism>
<dbReference type="FunFam" id="3.40.50.300:FF:000016">
    <property type="entry name" value="Oligopeptide ABC transporter ATP-binding component"/>
    <property type="match status" value="1"/>
</dbReference>
<evidence type="ECO:0000256" key="1">
    <source>
        <dbReference type="ARBA" id="ARBA00004202"/>
    </source>
</evidence>
<evidence type="ECO:0000256" key="7">
    <source>
        <dbReference type="ARBA" id="ARBA00023136"/>
    </source>
</evidence>
<dbReference type="InterPro" id="IPR027417">
    <property type="entry name" value="P-loop_NTPase"/>
</dbReference>
<dbReference type="GO" id="GO:0005524">
    <property type="term" value="F:ATP binding"/>
    <property type="evidence" value="ECO:0007669"/>
    <property type="project" value="UniProtKB-KW"/>
</dbReference>
<evidence type="ECO:0000256" key="4">
    <source>
        <dbReference type="ARBA" id="ARBA00022475"/>
    </source>
</evidence>